<dbReference type="InterPro" id="IPR036249">
    <property type="entry name" value="Thioredoxin-like_sf"/>
</dbReference>
<evidence type="ECO:0000259" key="2">
    <source>
        <dbReference type="Pfam" id="PF00085"/>
    </source>
</evidence>
<dbReference type="EMBL" id="FMYF01000005">
    <property type="protein sequence ID" value="SDB85460.1"/>
    <property type="molecule type" value="Genomic_DNA"/>
</dbReference>
<dbReference type="Pfam" id="PF14561">
    <property type="entry name" value="TPR_20"/>
    <property type="match status" value="1"/>
</dbReference>
<dbReference type="GO" id="GO:0006950">
    <property type="term" value="P:response to stress"/>
    <property type="evidence" value="ECO:0007669"/>
    <property type="project" value="UniProtKB-ARBA"/>
</dbReference>
<accession>A0A1G6GTV4</accession>
<dbReference type="InterPro" id="IPR011990">
    <property type="entry name" value="TPR-like_helical_dom_sf"/>
</dbReference>
<dbReference type="RefSeq" id="WP_092609458.1">
    <property type="nucleotide sequence ID" value="NZ_FMYF01000005.1"/>
</dbReference>
<dbReference type="SUPFAM" id="SSF48452">
    <property type="entry name" value="TPR-like"/>
    <property type="match status" value="1"/>
</dbReference>
<dbReference type="Pfam" id="PF00085">
    <property type="entry name" value="Thioredoxin"/>
    <property type="match status" value="1"/>
</dbReference>
<protein>
    <submittedName>
        <fullName evidence="3">Putative thioredoxin</fullName>
    </submittedName>
</protein>
<dbReference type="AlphaFoldDB" id="A0A1G6GTV4"/>
<organism evidence="3 4">
    <name type="scientific">Raineyella antarctica</name>
    <dbReference type="NCBI Taxonomy" id="1577474"/>
    <lineage>
        <taxon>Bacteria</taxon>
        <taxon>Bacillati</taxon>
        <taxon>Actinomycetota</taxon>
        <taxon>Actinomycetes</taxon>
        <taxon>Propionibacteriales</taxon>
        <taxon>Propionibacteriaceae</taxon>
        <taxon>Raineyella</taxon>
    </lineage>
</organism>
<dbReference type="Proteomes" id="UP000199086">
    <property type="component" value="Unassembled WGS sequence"/>
</dbReference>
<evidence type="ECO:0000256" key="1">
    <source>
        <dbReference type="SAM" id="MobiDB-lite"/>
    </source>
</evidence>
<dbReference type="Gene3D" id="1.25.40.10">
    <property type="entry name" value="Tetratricopeptide repeat domain"/>
    <property type="match status" value="1"/>
</dbReference>
<dbReference type="InterPro" id="IPR013766">
    <property type="entry name" value="Thioredoxin_domain"/>
</dbReference>
<dbReference type="OrthoDB" id="5181746at2"/>
<feature type="domain" description="Thioredoxin" evidence="2">
    <location>
        <begin position="35"/>
        <end position="135"/>
    </location>
</feature>
<gene>
    <name evidence="3" type="ORF">GA0111570_10561</name>
</gene>
<evidence type="ECO:0000313" key="3">
    <source>
        <dbReference type="EMBL" id="SDB85460.1"/>
    </source>
</evidence>
<reference evidence="3 4" key="1">
    <citation type="submission" date="2016-06" db="EMBL/GenBank/DDBJ databases">
        <authorList>
            <person name="Olsen C.W."/>
            <person name="Carey S."/>
            <person name="Hinshaw L."/>
            <person name="Karasin A.I."/>
        </authorList>
    </citation>
    <scope>NUCLEOTIDE SEQUENCE [LARGE SCALE GENOMIC DNA]</scope>
    <source>
        <strain evidence="3 4">LZ-22</strain>
    </source>
</reference>
<name>A0A1G6GTV4_9ACTN</name>
<dbReference type="Gene3D" id="3.40.30.10">
    <property type="entry name" value="Glutaredoxin"/>
    <property type="match status" value="1"/>
</dbReference>
<evidence type="ECO:0000313" key="4">
    <source>
        <dbReference type="Proteomes" id="UP000199086"/>
    </source>
</evidence>
<keyword evidence="4" id="KW-1185">Reference proteome</keyword>
<sequence>MTDPTFNRPGAVDLSGLQRPRPTAGARGTRHSWVVSVDESNLEATIRRSMQYPVVLELTSSRAQGADRLSADLAALANAAEGRWLLGRVDCDAHPEIAGALQVQALPTVLGLLAGQALPMFQGVVSRDDIAGVIDQLLQAALANGIAGRAEPVLVQTDEDAPEAARDPKYAAADQAMATGDFAAAEEAFAALLKVQPSDSEARLGKVQAGLWARAGRLDEAEVRARLAAQPKDVDAVLDGADLALVQGRPEEAFGLIIGLIRTTYGEDREPLRQRLLDLFETLDPNDPAVLKARRDLASALF</sequence>
<proteinExistence type="predicted"/>
<dbReference type="STRING" id="1577474.GA0111570_10561"/>
<dbReference type="SUPFAM" id="SSF52833">
    <property type="entry name" value="Thioredoxin-like"/>
    <property type="match status" value="1"/>
</dbReference>
<feature type="region of interest" description="Disordered" evidence="1">
    <location>
        <begin position="1"/>
        <end position="29"/>
    </location>
</feature>